<feature type="domain" description="EGF-like" evidence="6">
    <location>
        <begin position="117"/>
        <end position="162"/>
    </location>
</feature>
<evidence type="ECO:0000256" key="5">
    <source>
        <dbReference type="SAM" id="SignalP"/>
    </source>
</evidence>
<keyword evidence="5" id="KW-0732">Signal</keyword>
<organism evidence="7">
    <name type="scientific">Oppiella nova</name>
    <dbReference type="NCBI Taxonomy" id="334625"/>
    <lineage>
        <taxon>Eukaryota</taxon>
        <taxon>Metazoa</taxon>
        <taxon>Ecdysozoa</taxon>
        <taxon>Arthropoda</taxon>
        <taxon>Chelicerata</taxon>
        <taxon>Arachnida</taxon>
        <taxon>Acari</taxon>
        <taxon>Acariformes</taxon>
        <taxon>Sarcoptiformes</taxon>
        <taxon>Oribatida</taxon>
        <taxon>Brachypylina</taxon>
        <taxon>Oppioidea</taxon>
        <taxon>Oppiidae</taxon>
        <taxon>Oppiella</taxon>
    </lineage>
</organism>
<evidence type="ECO:0000256" key="2">
    <source>
        <dbReference type="ARBA" id="ARBA00022737"/>
    </source>
</evidence>
<accession>A0A7R9MSZ3</accession>
<dbReference type="Proteomes" id="UP000728032">
    <property type="component" value="Unassembled WGS sequence"/>
</dbReference>
<comment type="caution">
    <text evidence="4">Lacks conserved residue(s) required for the propagation of feature annotation.</text>
</comment>
<dbReference type="PANTHER" id="PTHR24049:SF35">
    <property type="entry name" value="EGF-LIKE DOMAIN-CONTAINING PROTEIN"/>
    <property type="match status" value="1"/>
</dbReference>
<evidence type="ECO:0000256" key="3">
    <source>
        <dbReference type="ARBA" id="ARBA00023157"/>
    </source>
</evidence>
<dbReference type="PROSITE" id="PS01186">
    <property type="entry name" value="EGF_2"/>
    <property type="match status" value="1"/>
</dbReference>
<dbReference type="PANTHER" id="PTHR24049">
    <property type="entry name" value="CRUMBS FAMILY MEMBER"/>
    <property type="match status" value="1"/>
</dbReference>
<dbReference type="CDD" id="cd00054">
    <property type="entry name" value="EGF_CA"/>
    <property type="match status" value="1"/>
</dbReference>
<keyword evidence="3 4" id="KW-1015">Disulfide bond</keyword>
<keyword evidence="2" id="KW-0677">Repeat</keyword>
<feature type="chain" id="PRO_5035592763" description="EGF-like domain-containing protein" evidence="5">
    <location>
        <begin position="20"/>
        <end position="197"/>
    </location>
</feature>
<evidence type="ECO:0000313" key="7">
    <source>
        <dbReference type="EMBL" id="CAD7665249.1"/>
    </source>
</evidence>
<protein>
    <recommendedName>
        <fullName evidence="6">EGF-like domain-containing protein</fullName>
    </recommendedName>
</protein>
<dbReference type="EMBL" id="CAJPVJ010044540">
    <property type="protein sequence ID" value="CAG2182386.1"/>
    <property type="molecule type" value="Genomic_DNA"/>
</dbReference>
<dbReference type="PROSITE" id="PS00022">
    <property type="entry name" value="EGF_1"/>
    <property type="match status" value="1"/>
</dbReference>
<dbReference type="InterPro" id="IPR000742">
    <property type="entry name" value="EGF"/>
</dbReference>
<evidence type="ECO:0000256" key="4">
    <source>
        <dbReference type="PROSITE-ProRule" id="PRU00076"/>
    </source>
</evidence>
<feature type="signal peptide" evidence="5">
    <location>
        <begin position="1"/>
        <end position="19"/>
    </location>
</feature>
<sequence>MQYIYTFVILNAVQWVVLTQTQTQSHTKPLIISTNNSVTNVLTDTTRSPRLEPIVRFVSTAATPRTVFLTSSSVTTTTESHTSCRTDNDCPIHSHCSSRLTCVCDHLYSGLPPNCKPLSGCDSNPCLNNGLCHPWPSSNTNDSSSASYSCECEQGFHGINCQLFDNNCKHNNDCQNGGQCLDGVCSCINGILTNSNH</sequence>
<name>A0A7R9MSZ3_9ACAR</name>
<gene>
    <name evidence="7" type="ORF">ONB1V03_LOCUS21807</name>
</gene>
<dbReference type="EMBL" id="OC959365">
    <property type="protein sequence ID" value="CAD7665249.1"/>
    <property type="molecule type" value="Genomic_DNA"/>
</dbReference>
<dbReference type="SMART" id="SM00181">
    <property type="entry name" value="EGF"/>
    <property type="match status" value="2"/>
</dbReference>
<keyword evidence="1 4" id="KW-0245">EGF-like domain</keyword>
<dbReference type="Pfam" id="PF00008">
    <property type="entry name" value="EGF"/>
    <property type="match status" value="1"/>
</dbReference>
<dbReference type="PROSITE" id="PS50026">
    <property type="entry name" value="EGF_3"/>
    <property type="match status" value="1"/>
</dbReference>
<feature type="disulfide bond" evidence="4">
    <location>
        <begin position="152"/>
        <end position="161"/>
    </location>
</feature>
<dbReference type="Gene3D" id="2.10.25.10">
    <property type="entry name" value="Laminin"/>
    <property type="match status" value="1"/>
</dbReference>
<dbReference type="InterPro" id="IPR051022">
    <property type="entry name" value="Notch_Cell-Fate_Det"/>
</dbReference>
<reference evidence="7" key="1">
    <citation type="submission" date="2020-11" db="EMBL/GenBank/DDBJ databases">
        <authorList>
            <person name="Tran Van P."/>
        </authorList>
    </citation>
    <scope>NUCLEOTIDE SEQUENCE</scope>
</reference>
<dbReference type="OrthoDB" id="188511at2759"/>
<keyword evidence="8" id="KW-1185">Reference proteome</keyword>
<dbReference type="SUPFAM" id="SSF57196">
    <property type="entry name" value="EGF/Laminin"/>
    <property type="match status" value="1"/>
</dbReference>
<dbReference type="AlphaFoldDB" id="A0A7R9MSZ3"/>
<evidence type="ECO:0000313" key="8">
    <source>
        <dbReference type="Proteomes" id="UP000728032"/>
    </source>
</evidence>
<evidence type="ECO:0000256" key="1">
    <source>
        <dbReference type="ARBA" id="ARBA00022536"/>
    </source>
</evidence>
<proteinExistence type="predicted"/>
<evidence type="ECO:0000259" key="6">
    <source>
        <dbReference type="PROSITE" id="PS50026"/>
    </source>
</evidence>